<dbReference type="InterPro" id="IPR010583">
    <property type="entry name" value="MipA"/>
</dbReference>
<gene>
    <name evidence="7" type="ORF">GCM10011487_00390</name>
</gene>
<feature type="chain" id="PRO_5032821774" description="MipA/OmpV family protein" evidence="6">
    <location>
        <begin position="27"/>
        <end position="286"/>
    </location>
</feature>
<dbReference type="RefSeq" id="WP_161809980.1">
    <property type="nucleotide sequence ID" value="NZ_BLJN01000001.1"/>
</dbReference>
<dbReference type="EMBL" id="BLJN01000001">
    <property type="protein sequence ID" value="GFE78039.1"/>
    <property type="molecule type" value="Genomic_DNA"/>
</dbReference>
<dbReference type="Proteomes" id="UP000445000">
    <property type="component" value="Unassembled WGS sequence"/>
</dbReference>
<feature type="signal peptide" evidence="6">
    <location>
        <begin position="1"/>
        <end position="26"/>
    </location>
</feature>
<sequence>MSSIRRVAPGWLAALAVIAWPVASQAGEKPLWEAGLGVGAMAFPDYRGSDEVNTYPVPLPYFVYRGKFLKADREGLRGELFDKRYLELSFSMNATIPVSSDDNDARQGMPNLRPTLEFGPSLDVHLWRSSDTTMKLDLVMPLRVPITLESSPRTLGWNFSPRLNLDIDNVGGYEGWNFGVGAGPLFGADKYHEYFYSVAPRFATAERRSYDARGGYSGTHFIAAISKRFPGYWVGAYMRYDNLHNAAFEDSPLVRQQNYLTGGIGIAWMIGKSKRMVDVESDEVAD</sequence>
<evidence type="ECO:0000256" key="3">
    <source>
        <dbReference type="ARBA" id="ARBA00022729"/>
    </source>
</evidence>
<organism evidence="7 8">
    <name type="scientific">Steroidobacter agaridevorans</name>
    <dbReference type="NCBI Taxonomy" id="2695856"/>
    <lineage>
        <taxon>Bacteria</taxon>
        <taxon>Pseudomonadati</taxon>
        <taxon>Pseudomonadota</taxon>
        <taxon>Gammaproteobacteria</taxon>
        <taxon>Steroidobacterales</taxon>
        <taxon>Steroidobacteraceae</taxon>
        <taxon>Steroidobacter</taxon>
    </lineage>
</organism>
<keyword evidence="4" id="KW-0472">Membrane</keyword>
<evidence type="ECO:0000256" key="6">
    <source>
        <dbReference type="SAM" id="SignalP"/>
    </source>
</evidence>
<dbReference type="GO" id="GO:0009279">
    <property type="term" value="C:cell outer membrane"/>
    <property type="evidence" value="ECO:0007669"/>
    <property type="project" value="UniProtKB-SubCell"/>
</dbReference>
<evidence type="ECO:0000256" key="2">
    <source>
        <dbReference type="ARBA" id="ARBA00005722"/>
    </source>
</evidence>
<dbReference type="Pfam" id="PF06629">
    <property type="entry name" value="MipA"/>
    <property type="match status" value="1"/>
</dbReference>
<comment type="caution">
    <text evidence="7">The sequence shown here is derived from an EMBL/GenBank/DDBJ whole genome shotgun (WGS) entry which is preliminary data.</text>
</comment>
<evidence type="ECO:0000256" key="5">
    <source>
        <dbReference type="ARBA" id="ARBA00023237"/>
    </source>
</evidence>
<proteinExistence type="inferred from homology"/>
<evidence type="ECO:0000313" key="7">
    <source>
        <dbReference type="EMBL" id="GFE78039.1"/>
    </source>
</evidence>
<keyword evidence="5" id="KW-0998">Cell outer membrane</keyword>
<evidence type="ECO:0000256" key="1">
    <source>
        <dbReference type="ARBA" id="ARBA00004442"/>
    </source>
</evidence>
<evidence type="ECO:0000313" key="8">
    <source>
        <dbReference type="Proteomes" id="UP000445000"/>
    </source>
</evidence>
<dbReference type="PANTHER" id="PTHR38776">
    <property type="entry name" value="MLTA-INTERACTING PROTEIN-RELATED"/>
    <property type="match status" value="1"/>
</dbReference>
<reference evidence="8" key="1">
    <citation type="submission" date="2020-01" db="EMBL/GenBank/DDBJ databases">
        <title>'Steroidobacter agaridevorans' sp. nov., agar-degrading bacteria isolated from rhizosphere soils.</title>
        <authorList>
            <person name="Ikenaga M."/>
            <person name="Kataoka M."/>
            <person name="Murouchi A."/>
            <person name="Katsuragi S."/>
            <person name="Sakai M."/>
        </authorList>
    </citation>
    <scope>NUCLEOTIDE SEQUENCE [LARGE SCALE GENOMIC DNA]</scope>
    <source>
        <strain evidence="8">YU21-B</strain>
    </source>
</reference>
<evidence type="ECO:0000256" key="4">
    <source>
        <dbReference type="ARBA" id="ARBA00023136"/>
    </source>
</evidence>
<evidence type="ECO:0008006" key="9">
    <source>
        <dbReference type="Google" id="ProtNLM"/>
    </source>
</evidence>
<comment type="similarity">
    <text evidence="2">Belongs to the MipA/OmpV family.</text>
</comment>
<dbReference type="PANTHER" id="PTHR38776:SF1">
    <property type="entry name" value="MLTA-INTERACTING PROTEIN-RELATED"/>
    <property type="match status" value="1"/>
</dbReference>
<accession>A0A829Y4H5</accession>
<comment type="subcellular location">
    <subcellularLocation>
        <location evidence="1">Cell outer membrane</location>
    </subcellularLocation>
</comment>
<protein>
    <recommendedName>
        <fullName evidence="9">MipA/OmpV family protein</fullName>
    </recommendedName>
</protein>
<keyword evidence="3 6" id="KW-0732">Signal</keyword>
<dbReference type="AlphaFoldDB" id="A0A829Y4H5"/>
<keyword evidence="8" id="KW-1185">Reference proteome</keyword>
<name>A0A829Y4H5_9GAMM</name>